<dbReference type="Proteomes" id="UP001212217">
    <property type="component" value="Unassembled WGS sequence"/>
</dbReference>
<feature type="domain" description="Type III restriction enzyme C-terminal endonuclease" evidence="1">
    <location>
        <begin position="3"/>
        <end position="72"/>
    </location>
</feature>
<protein>
    <recommendedName>
        <fullName evidence="1">Type III restriction enzyme C-terminal endonuclease domain-containing protein</fullName>
    </recommendedName>
</protein>
<accession>A0AAW6B293</accession>
<proteinExistence type="predicted"/>
<dbReference type="EMBL" id="JAQMFS010000027">
    <property type="protein sequence ID" value="MDB6185545.1"/>
    <property type="molecule type" value="Genomic_DNA"/>
</dbReference>
<comment type="caution">
    <text evidence="2">The sequence shown here is derived from an EMBL/GenBank/DDBJ whole genome shotgun (WGS) entry which is preliminary data.</text>
</comment>
<dbReference type="RefSeq" id="WP_271986969.1">
    <property type="nucleotide sequence ID" value="NZ_JAQMFS010000027.1"/>
</dbReference>
<dbReference type="GO" id="GO:0015668">
    <property type="term" value="F:type III site-specific deoxyribonuclease activity"/>
    <property type="evidence" value="ECO:0007669"/>
    <property type="project" value="InterPro"/>
</dbReference>
<evidence type="ECO:0000313" key="2">
    <source>
        <dbReference type="EMBL" id="MDB6185545.1"/>
    </source>
</evidence>
<dbReference type="InterPro" id="IPR045572">
    <property type="entry name" value="RE_endonuc_C"/>
</dbReference>
<name>A0AAW6B293_9BACL</name>
<evidence type="ECO:0000313" key="3">
    <source>
        <dbReference type="Proteomes" id="UP001212217"/>
    </source>
</evidence>
<reference evidence="2" key="1">
    <citation type="submission" date="2023-08" db="EMBL/GenBank/DDBJ databases">
        <title>Dental plaque isolates bound by oral lectin ZG16B.</title>
        <authorList>
            <person name="Ghosh S."/>
        </authorList>
    </citation>
    <scope>NUCLEOTIDE SEQUENCE</scope>
    <source>
        <strain evidence="2">DP3_5B</strain>
    </source>
</reference>
<organism evidence="2 3">
    <name type="scientific">Gemella haemolysans</name>
    <dbReference type="NCBI Taxonomy" id="1379"/>
    <lineage>
        <taxon>Bacteria</taxon>
        <taxon>Bacillati</taxon>
        <taxon>Bacillota</taxon>
        <taxon>Bacilli</taxon>
        <taxon>Bacillales</taxon>
        <taxon>Gemellaceae</taxon>
        <taxon>Gemella</taxon>
    </lineage>
</organism>
<evidence type="ECO:0000259" key="1">
    <source>
        <dbReference type="Pfam" id="PF19778"/>
    </source>
</evidence>
<dbReference type="Pfam" id="PF19778">
    <property type="entry name" value="RE_endonuc"/>
    <property type="match status" value="1"/>
</dbReference>
<sequence>MTNEKRFASDLDINNSVAVYVKLPNSFYISTPVGKYNPDWAIAFNEGSVKHVYFIAETKGSMDSLELRTIEQ</sequence>
<dbReference type="AlphaFoldDB" id="A0AAW6B293"/>
<gene>
    <name evidence="2" type="ORF">PNO30_01990</name>
</gene>